<evidence type="ECO:0000313" key="2">
    <source>
        <dbReference type="EMBL" id="CAD2198737.1"/>
    </source>
</evidence>
<organism evidence="2 3">
    <name type="scientific">Meloidogyne enterolobii</name>
    <name type="common">Root-knot nematode worm</name>
    <name type="synonym">Meloidogyne mayaguensis</name>
    <dbReference type="NCBI Taxonomy" id="390850"/>
    <lineage>
        <taxon>Eukaryota</taxon>
        <taxon>Metazoa</taxon>
        <taxon>Ecdysozoa</taxon>
        <taxon>Nematoda</taxon>
        <taxon>Chromadorea</taxon>
        <taxon>Rhabditida</taxon>
        <taxon>Tylenchina</taxon>
        <taxon>Tylenchomorpha</taxon>
        <taxon>Tylenchoidea</taxon>
        <taxon>Meloidogynidae</taxon>
        <taxon>Meloidogyninae</taxon>
        <taxon>Meloidogyne</taxon>
    </lineage>
</organism>
<feature type="transmembrane region" description="Helical" evidence="1">
    <location>
        <begin position="20"/>
        <end position="39"/>
    </location>
</feature>
<name>A0A6V7XIP9_MELEN</name>
<evidence type="ECO:0000256" key="1">
    <source>
        <dbReference type="SAM" id="Phobius"/>
    </source>
</evidence>
<dbReference type="EMBL" id="CAJEWN010001600">
    <property type="protein sequence ID" value="CAD2198737.1"/>
    <property type="molecule type" value="Genomic_DNA"/>
</dbReference>
<proteinExistence type="predicted"/>
<keyword evidence="1" id="KW-0812">Transmembrane</keyword>
<keyword evidence="1" id="KW-0472">Membrane</keyword>
<reference evidence="2 3" key="1">
    <citation type="submission" date="2020-08" db="EMBL/GenBank/DDBJ databases">
        <authorList>
            <person name="Koutsovoulos G."/>
            <person name="Danchin GJ E."/>
        </authorList>
    </citation>
    <scope>NUCLEOTIDE SEQUENCE [LARGE SCALE GENOMIC DNA]</scope>
</reference>
<gene>
    <name evidence="2" type="ORF">MENT_LOCUS52077</name>
</gene>
<dbReference type="AlphaFoldDB" id="A0A6V7XIP9"/>
<evidence type="ECO:0000313" key="3">
    <source>
        <dbReference type="Proteomes" id="UP000580250"/>
    </source>
</evidence>
<comment type="caution">
    <text evidence="2">The sequence shown here is derived from an EMBL/GenBank/DDBJ whole genome shotgun (WGS) entry which is preliminary data.</text>
</comment>
<sequence>MNILRNSQIICISFERAFELSLILIIISYVINIITRARIFRH</sequence>
<dbReference type="Proteomes" id="UP000580250">
    <property type="component" value="Unassembled WGS sequence"/>
</dbReference>
<protein>
    <submittedName>
        <fullName evidence="2">Uncharacterized protein</fullName>
    </submittedName>
</protein>
<accession>A0A6V7XIP9</accession>
<keyword evidence="1" id="KW-1133">Transmembrane helix</keyword>